<reference evidence="3 4" key="1">
    <citation type="submission" date="2019-04" db="EMBL/GenBank/DDBJ databases">
        <title>Pedobacter sp. RP-3-22 sp. nov., isolated from Arctic soil.</title>
        <authorList>
            <person name="Dahal R.H."/>
            <person name="Kim D.-U."/>
        </authorList>
    </citation>
    <scope>NUCLEOTIDE SEQUENCE [LARGE SCALE GENOMIC DNA]</scope>
    <source>
        <strain evidence="3 4">RP-3-22</strain>
    </source>
</reference>
<dbReference type="SUPFAM" id="SSF56601">
    <property type="entry name" value="beta-lactamase/transpeptidase-like"/>
    <property type="match status" value="1"/>
</dbReference>
<name>A0A4U1CUP3_9SPHI</name>
<dbReference type="RefSeq" id="WP_136841091.1">
    <property type="nucleotide sequence ID" value="NZ_SWBR01000002.1"/>
</dbReference>
<keyword evidence="1" id="KW-0732">Signal</keyword>
<dbReference type="EMBL" id="SWBR01000002">
    <property type="protein sequence ID" value="TKC10850.1"/>
    <property type="molecule type" value="Genomic_DNA"/>
</dbReference>
<feature type="domain" description="Beta-lactamase-related" evidence="2">
    <location>
        <begin position="43"/>
        <end position="328"/>
    </location>
</feature>
<dbReference type="Pfam" id="PF00144">
    <property type="entry name" value="Beta-lactamase"/>
    <property type="match status" value="1"/>
</dbReference>
<organism evidence="3 4">
    <name type="scientific">Pedobacter polaris</name>
    <dbReference type="NCBI Taxonomy" id="2571273"/>
    <lineage>
        <taxon>Bacteria</taxon>
        <taxon>Pseudomonadati</taxon>
        <taxon>Bacteroidota</taxon>
        <taxon>Sphingobacteriia</taxon>
        <taxon>Sphingobacteriales</taxon>
        <taxon>Sphingobacteriaceae</taxon>
        <taxon>Pedobacter</taxon>
    </lineage>
</organism>
<dbReference type="InterPro" id="IPR012338">
    <property type="entry name" value="Beta-lactam/transpept-like"/>
</dbReference>
<evidence type="ECO:0000313" key="4">
    <source>
        <dbReference type="Proteomes" id="UP000309488"/>
    </source>
</evidence>
<dbReference type="AlphaFoldDB" id="A0A4U1CUP3"/>
<comment type="caution">
    <text evidence="3">The sequence shown here is derived from an EMBL/GenBank/DDBJ whole genome shotgun (WGS) entry which is preliminary data.</text>
</comment>
<dbReference type="Gene3D" id="3.40.710.10">
    <property type="entry name" value="DD-peptidase/beta-lactamase superfamily"/>
    <property type="match status" value="1"/>
</dbReference>
<dbReference type="InterPro" id="IPR001466">
    <property type="entry name" value="Beta-lactam-related"/>
</dbReference>
<dbReference type="OrthoDB" id="9793489at2"/>
<feature type="chain" id="PRO_5020814687" evidence="1">
    <location>
        <begin position="20"/>
        <end position="438"/>
    </location>
</feature>
<evidence type="ECO:0000256" key="1">
    <source>
        <dbReference type="SAM" id="SignalP"/>
    </source>
</evidence>
<keyword evidence="4" id="KW-1185">Reference proteome</keyword>
<evidence type="ECO:0000259" key="2">
    <source>
        <dbReference type="Pfam" id="PF00144"/>
    </source>
</evidence>
<feature type="signal peptide" evidence="1">
    <location>
        <begin position="1"/>
        <end position="19"/>
    </location>
</feature>
<dbReference type="Proteomes" id="UP000309488">
    <property type="component" value="Unassembled WGS sequence"/>
</dbReference>
<evidence type="ECO:0000313" key="3">
    <source>
        <dbReference type="EMBL" id="TKC10850.1"/>
    </source>
</evidence>
<accession>A0A4U1CUP3</accession>
<protein>
    <submittedName>
        <fullName evidence="3">Beta-lactamase family protein</fullName>
    </submittedName>
</protein>
<proteinExistence type="predicted"/>
<dbReference type="PANTHER" id="PTHR46825:SF7">
    <property type="entry name" value="D-ALANYL-D-ALANINE CARBOXYPEPTIDASE"/>
    <property type="match status" value="1"/>
</dbReference>
<sequence length="438" mass="48457">MKKFLTVILFALLYTTISAQNINVTKLDSLFTSLADNNKYMGSISVSQNGKSIYSKAIGKADIETNKNATPESKYRIGSISKTFTATLVFKAIDEKKLSLEQTIAQYFPNVKNADRITIGNLLNHRSGIFNFTNNPDYLKWNTVQKTREELVGIISSNPSNFEPNSKAEYSNSNYVLLSIILEKIYKKPYQDILTEKIIKPLKLNNTYYGDKIKLDNNEVNSYAFTGIWIKQPETAMSIPLGAGAIVSNPADLSIFIAALLEGKLVSAESLTTMKTIKENYGMGLTSIPFYDKVGFGHGGAIDGFTSLLYYFPSDKLAVAITSNGNNYGNNQVLIALLSSYYGKPFDIPSFKELTLKSEELDQYLGNYGAANFPMKITISKKENVLIAQATGQGPLELKATAKNIFEFPAAGIVLEFNPITKQMILKQGGGKYIFTKE</sequence>
<dbReference type="PANTHER" id="PTHR46825">
    <property type="entry name" value="D-ALANYL-D-ALANINE-CARBOXYPEPTIDASE/ENDOPEPTIDASE AMPH"/>
    <property type="match status" value="1"/>
</dbReference>
<gene>
    <name evidence="3" type="ORF">FA048_11830</name>
</gene>
<dbReference type="InterPro" id="IPR050491">
    <property type="entry name" value="AmpC-like"/>
</dbReference>